<dbReference type="Gene3D" id="3.40.50.300">
    <property type="entry name" value="P-loop containing nucleotide triphosphate hydrolases"/>
    <property type="match status" value="1"/>
</dbReference>
<dbReference type="Gene3D" id="3.40.1390.20">
    <property type="entry name" value="HprK N-terminal domain-like"/>
    <property type="match status" value="1"/>
</dbReference>
<dbReference type="Proteomes" id="UP000032233">
    <property type="component" value="Unassembled WGS sequence"/>
</dbReference>
<evidence type="ECO:0000313" key="4">
    <source>
        <dbReference type="Proteomes" id="UP000032233"/>
    </source>
</evidence>
<feature type="domain" description="DRTGG" evidence="2">
    <location>
        <begin position="214"/>
        <end position="317"/>
    </location>
</feature>
<dbReference type="InterPro" id="IPR027417">
    <property type="entry name" value="P-loop_NTPase"/>
</dbReference>
<evidence type="ECO:0000313" key="3">
    <source>
        <dbReference type="EMBL" id="KIX12859.1"/>
    </source>
</evidence>
<keyword evidence="4" id="KW-1185">Reference proteome</keyword>
<dbReference type="InterPro" id="IPR050500">
    <property type="entry name" value="Phos_Acetyltrans/Butyryltrans"/>
</dbReference>
<dbReference type="PANTHER" id="PTHR43356:SF2">
    <property type="entry name" value="PHOSPHATE ACETYLTRANSFERASE"/>
    <property type="match status" value="1"/>
</dbReference>
<gene>
    <name evidence="3" type="ORF">X474_17515</name>
</gene>
<evidence type="ECO:0000259" key="2">
    <source>
        <dbReference type="Pfam" id="PF07085"/>
    </source>
</evidence>
<dbReference type="Pfam" id="PF07085">
    <property type="entry name" value="DRTGG"/>
    <property type="match status" value="1"/>
</dbReference>
<dbReference type="InterPro" id="IPR028979">
    <property type="entry name" value="Ser_kin/Pase_Hpr-like_N_sf"/>
</dbReference>
<comment type="caution">
    <text evidence="3">The sequence shown here is derived from an EMBL/GenBank/DDBJ whole genome shotgun (WGS) entry which is preliminary data.</text>
</comment>
<dbReference type="EMBL" id="AZAC01000023">
    <property type="protein sequence ID" value="KIX12859.1"/>
    <property type="molecule type" value="Genomic_DNA"/>
</dbReference>
<dbReference type="FunCoup" id="A0A0D2J3V3">
    <property type="interactions" value="182"/>
</dbReference>
<dbReference type="PANTHER" id="PTHR43356">
    <property type="entry name" value="PHOSPHATE ACETYLTRANSFERASE"/>
    <property type="match status" value="1"/>
</dbReference>
<dbReference type="InterPro" id="IPR010766">
    <property type="entry name" value="DRTGG"/>
</dbReference>
<reference evidence="3 4" key="1">
    <citation type="submission" date="2013-11" db="EMBL/GenBank/DDBJ databases">
        <title>Metagenomic analysis of a methanogenic consortium involved in long chain n-alkane degradation.</title>
        <authorList>
            <person name="Davidova I.A."/>
            <person name="Callaghan A.V."/>
            <person name="Wawrik B."/>
            <person name="Pruitt S."/>
            <person name="Marks C."/>
            <person name="Duncan K.E."/>
            <person name="Suflita J.M."/>
        </authorList>
    </citation>
    <scope>NUCLEOTIDE SEQUENCE [LARGE SCALE GENOMIC DNA]</scope>
    <source>
        <strain evidence="3 4">SPR</strain>
    </source>
</reference>
<dbReference type="STRING" id="1429043.X474_17515"/>
<dbReference type="InParanoid" id="A0A0D2J3V3"/>
<dbReference type="AlphaFoldDB" id="A0A0D2J3V3"/>
<organism evidence="3 4">
    <name type="scientific">Dethiosulfatarculus sandiegensis</name>
    <dbReference type="NCBI Taxonomy" id="1429043"/>
    <lineage>
        <taxon>Bacteria</taxon>
        <taxon>Pseudomonadati</taxon>
        <taxon>Thermodesulfobacteriota</taxon>
        <taxon>Desulfarculia</taxon>
        <taxon>Desulfarculales</taxon>
        <taxon>Desulfarculaceae</taxon>
        <taxon>Dethiosulfatarculus</taxon>
    </lineage>
</organism>
<proteinExistence type="predicted"/>
<protein>
    <recommendedName>
        <fullName evidence="2">DRTGG domain-containing protein</fullName>
    </recommendedName>
</protein>
<evidence type="ECO:0000256" key="1">
    <source>
        <dbReference type="ARBA" id="ARBA00011643"/>
    </source>
</evidence>
<dbReference type="Pfam" id="PF13500">
    <property type="entry name" value="AAA_26"/>
    <property type="match status" value="1"/>
</dbReference>
<dbReference type="SUPFAM" id="SSF75138">
    <property type="entry name" value="HprK N-terminal domain-like"/>
    <property type="match status" value="1"/>
</dbReference>
<name>A0A0D2J3V3_9BACT</name>
<dbReference type="SUPFAM" id="SSF52540">
    <property type="entry name" value="P-loop containing nucleoside triphosphate hydrolases"/>
    <property type="match status" value="1"/>
</dbReference>
<accession>A0A0D2J3V3</accession>
<dbReference type="RefSeq" id="WP_044350187.1">
    <property type="nucleotide sequence ID" value="NZ_AZAC01000023.1"/>
</dbReference>
<sequence length="357" mass="38794">MKLIYVGSVRAFAGKNLFSLGLARNMMNHGLSLAVMKPYGSNPQAIDDTYTDGDAWIMNETLELGQTPDQCCPVVRTQDLVAKALRGHSEDYMARIKAMYEEMGQGRDVVLLCGTGTLRSGAMVGVGGYKLALESGVKVIIIDRYENDFFLDDLLSAALRLKDNLAGVVINAVDQEMNAALTEQVTPFLAKQGIKVLGALPKDDLLSSVSVRVLAEILGAKPLTGFSHTDRMIKRFFIGAMQVGHASRFFGGARDFACLVGGDRPDMQMAAIEAGAACLILTGNFYPSEIIISRAEEHDVPVMVVRADTFTVSRSLEFAGMRDSLSQPEKIKRATELVKEGVDFDALYQALGIKPKK</sequence>
<comment type="subunit">
    <text evidence="1">Homohexamer.</text>
</comment>